<dbReference type="Gene3D" id="4.10.1000.10">
    <property type="entry name" value="Zinc finger, CCCH-type"/>
    <property type="match status" value="1"/>
</dbReference>
<dbReference type="AlphaFoldDB" id="D8LX04"/>
<dbReference type="EMBL" id="FN668639">
    <property type="protein sequence ID" value="CBK20799.2"/>
    <property type="molecule type" value="Genomic_DNA"/>
</dbReference>
<dbReference type="GO" id="GO:0003723">
    <property type="term" value="F:RNA binding"/>
    <property type="evidence" value="ECO:0007669"/>
    <property type="project" value="TreeGrafter"/>
</dbReference>
<feature type="zinc finger region" description="C3H1-type" evidence="14">
    <location>
        <begin position="94"/>
        <end position="124"/>
    </location>
</feature>
<keyword evidence="19" id="KW-1185">Reference proteome</keyword>
<keyword evidence="7" id="KW-0521">NADP</keyword>
<comment type="catalytic activity">
    <reaction evidence="13">
        <text>5,6-dihydrouridine(47) in tRNA + NADP(+) = uridine(47) in tRNA + NADPH + H(+)</text>
        <dbReference type="Rhea" id="RHEA:53360"/>
        <dbReference type="Rhea" id="RHEA-COMP:13539"/>
        <dbReference type="Rhea" id="RHEA-COMP:13540"/>
        <dbReference type="ChEBI" id="CHEBI:15378"/>
        <dbReference type="ChEBI" id="CHEBI:57783"/>
        <dbReference type="ChEBI" id="CHEBI:58349"/>
        <dbReference type="ChEBI" id="CHEBI:65315"/>
        <dbReference type="ChEBI" id="CHEBI:74443"/>
        <dbReference type="EC" id="1.3.1.89"/>
    </reaction>
    <physiologicalReaction direction="right-to-left" evidence="13">
        <dbReference type="Rhea" id="RHEA:53362"/>
    </physiologicalReaction>
</comment>
<protein>
    <recommendedName>
        <fullName evidence="2 15">tRNA-dihydrouridine(47) synthase [NAD(P)(+)]</fullName>
        <ecNumber evidence="15">1.3.1.-</ecNumber>
    </recommendedName>
    <alternativeName>
        <fullName evidence="15">tRNA-dihydrouridine synthase 3</fullName>
    </alternativeName>
</protein>
<feature type="domain" description="C3H1-type" evidence="17">
    <location>
        <begin position="94"/>
        <end position="124"/>
    </location>
</feature>
<keyword evidence="9" id="KW-0520">NAD</keyword>
<organism evidence="18">
    <name type="scientific">Blastocystis hominis</name>
    <dbReference type="NCBI Taxonomy" id="12968"/>
    <lineage>
        <taxon>Eukaryota</taxon>
        <taxon>Sar</taxon>
        <taxon>Stramenopiles</taxon>
        <taxon>Bigyra</taxon>
        <taxon>Opalozoa</taxon>
        <taxon>Opalinata</taxon>
        <taxon>Blastocystidae</taxon>
        <taxon>Blastocystis</taxon>
    </lineage>
</organism>
<comment type="catalytic activity">
    <reaction evidence="10">
        <text>5,6-dihydrouridine(47) in tRNA + NAD(+) = uridine(47) in tRNA + NADH + H(+)</text>
        <dbReference type="Rhea" id="RHEA:53364"/>
        <dbReference type="Rhea" id="RHEA-COMP:13539"/>
        <dbReference type="Rhea" id="RHEA-COMP:13540"/>
        <dbReference type="ChEBI" id="CHEBI:15378"/>
        <dbReference type="ChEBI" id="CHEBI:57540"/>
        <dbReference type="ChEBI" id="CHEBI:57945"/>
        <dbReference type="ChEBI" id="CHEBI:65315"/>
        <dbReference type="ChEBI" id="CHEBI:74443"/>
        <dbReference type="EC" id="1.3.1.89"/>
    </reaction>
    <physiologicalReaction direction="right-to-left" evidence="10">
        <dbReference type="Rhea" id="RHEA:53366"/>
    </physiologicalReaction>
</comment>
<keyword evidence="14 15" id="KW-0479">Metal-binding</keyword>
<evidence type="ECO:0000256" key="3">
    <source>
        <dbReference type="ARBA" id="ARBA00022630"/>
    </source>
</evidence>
<evidence type="ECO:0000256" key="1">
    <source>
        <dbReference type="ARBA" id="ARBA00001917"/>
    </source>
</evidence>
<feature type="compositionally biased region" description="Low complexity" evidence="16">
    <location>
        <begin position="167"/>
        <end position="177"/>
    </location>
</feature>
<dbReference type="PANTHER" id="PTHR45846:SF1">
    <property type="entry name" value="TRNA-DIHYDROURIDINE(47) SYNTHASE [NAD(P)(+)]-LIKE"/>
    <property type="match status" value="1"/>
</dbReference>
<dbReference type="GO" id="GO:0106414">
    <property type="term" value="F:mRNA dihydrouridine synthase activity"/>
    <property type="evidence" value="ECO:0007669"/>
    <property type="project" value="RHEA"/>
</dbReference>
<dbReference type="InterPro" id="IPR035587">
    <property type="entry name" value="DUS-like_FMN-bd"/>
</dbReference>
<evidence type="ECO:0000256" key="4">
    <source>
        <dbReference type="ARBA" id="ARBA00022643"/>
    </source>
</evidence>
<evidence type="ECO:0000313" key="18">
    <source>
        <dbReference type="EMBL" id="CBK20799.2"/>
    </source>
</evidence>
<dbReference type="InParanoid" id="D8LX04"/>
<dbReference type="GO" id="GO:0008270">
    <property type="term" value="F:zinc ion binding"/>
    <property type="evidence" value="ECO:0007669"/>
    <property type="project" value="UniProtKB-KW"/>
</dbReference>
<evidence type="ECO:0000256" key="5">
    <source>
        <dbReference type="ARBA" id="ARBA00022664"/>
    </source>
</evidence>
<dbReference type="SUPFAM" id="SSF51395">
    <property type="entry name" value="FMN-linked oxidoreductases"/>
    <property type="match status" value="1"/>
</dbReference>
<sequence>MLDSLRNRFVLPIDRNKRNESGSAFGISFDLNRTKRKSSGCWSEETSGVQDLGTLKCLEDYVQCREVAQGRECPYKDSCKFDHDVQAFFANRQPDISPMCPVWERHGYCPMGLNCRWAGSHTSSDLKPVAKPTEEQTPIIEYNEIGNLLQTLRKKTYLFTTSDSPVSSTNPPSTEPAEPTEPMDPAESPKPVGALGEAEVRPVDFRGKIYIAPLTTVGNLPFRRLCVEFGADITCSEMAITTNLLKGQVSEWALLRRHPCERVFGVQIATGRPDEARKTAELLRREFRCDFLDLNCGCPIDVLDKMGAGAALMGHPSKLRRILTGVLDGAETLPVVCKLRTGDRENSLEKFVGSLAALQGRRGNRVSALTIHGRTKVGRYTKLADWEYVEKCAALAKQSASDVQVIGNGDVFDHEMYYEHLQSGVLSGVMIGRGALIKPWICTEIKERRHWDISAGERLEIVKRFCDYGLEHWGSDEQGVDRTRRFLLEWLSFLCRYVPVGILERPQRINQRPFVYVGRSELETLLGSHNAKDWIKISEMFLGPVAEGFTFIPKHKSNAYVE</sequence>
<evidence type="ECO:0000313" key="19">
    <source>
        <dbReference type="Proteomes" id="UP000008312"/>
    </source>
</evidence>
<feature type="zinc finger region" description="C3H1-type" evidence="14">
    <location>
        <begin position="58"/>
        <end position="86"/>
    </location>
</feature>
<name>D8LX04_BLAHO</name>
<accession>D8LX04</accession>
<evidence type="ECO:0000256" key="15">
    <source>
        <dbReference type="RuleBase" id="RU291113"/>
    </source>
</evidence>
<keyword evidence="14 15" id="KW-0862">Zinc</keyword>
<dbReference type="GO" id="GO:0102265">
    <property type="term" value="F:tRNA-dihydrouridine47 synthase activity"/>
    <property type="evidence" value="ECO:0007669"/>
    <property type="project" value="UniProtKB-EC"/>
</dbReference>
<keyword evidence="14 15" id="KW-0863">Zinc-finger</keyword>
<dbReference type="PROSITE" id="PS50103">
    <property type="entry name" value="ZF_C3H1"/>
    <property type="match status" value="2"/>
</dbReference>
<comment type="catalytic activity">
    <reaction evidence="11">
        <text>a 5,6-dihydrouridine in mRNA + NAD(+) = a uridine in mRNA + NADH + H(+)</text>
        <dbReference type="Rhea" id="RHEA:69851"/>
        <dbReference type="Rhea" id="RHEA-COMP:14658"/>
        <dbReference type="Rhea" id="RHEA-COMP:17789"/>
        <dbReference type="ChEBI" id="CHEBI:15378"/>
        <dbReference type="ChEBI" id="CHEBI:57540"/>
        <dbReference type="ChEBI" id="CHEBI:57945"/>
        <dbReference type="ChEBI" id="CHEBI:65315"/>
        <dbReference type="ChEBI" id="CHEBI:74443"/>
    </reaction>
    <physiologicalReaction direction="right-to-left" evidence="11">
        <dbReference type="Rhea" id="RHEA:69853"/>
    </physiologicalReaction>
</comment>
<evidence type="ECO:0000256" key="16">
    <source>
        <dbReference type="SAM" id="MobiDB-lite"/>
    </source>
</evidence>
<keyword evidence="8 15" id="KW-0560">Oxidoreductase</keyword>
<dbReference type="InterPro" id="IPR013785">
    <property type="entry name" value="Aldolase_TIM"/>
</dbReference>
<dbReference type="OMA" id="CEMVFAR"/>
<evidence type="ECO:0000256" key="8">
    <source>
        <dbReference type="ARBA" id="ARBA00023002"/>
    </source>
</evidence>
<comment type="cofactor">
    <cofactor evidence="1 15">
        <name>FMN</name>
        <dbReference type="ChEBI" id="CHEBI:58210"/>
    </cofactor>
</comment>
<reference evidence="18" key="1">
    <citation type="submission" date="2010-02" db="EMBL/GenBank/DDBJ databases">
        <title>Sequencing and annotation of the Blastocystis hominis genome.</title>
        <authorList>
            <person name="Wincker P."/>
        </authorList>
    </citation>
    <scope>NUCLEOTIDE SEQUENCE</scope>
    <source>
        <strain evidence="18">Singapore isolate B</strain>
    </source>
</reference>
<evidence type="ECO:0000259" key="17">
    <source>
        <dbReference type="PROSITE" id="PS50103"/>
    </source>
</evidence>
<dbReference type="RefSeq" id="XP_012894847.1">
    <property type="nucleotide sequence ID" value="XM_013039393.1"/>
</dbReference>
<keyword evidence="5" id="KW-0507">mRNA processing</keyword>
<evidence type="ECO:0000256" key="7">
    <source>
        <dbReference type="ARBA" id="ARBA00022857"/>
    </source>
</evidence>
<dbReference type="GO" id="GO:0006397">
    <property type="term" value="P:mRNA processing"/>
    <property type="evidence" value="ECO:0007669"/>
    <property type="project" value="UniProtKB-KW"/>
</dbReference>
<feature type="region of interest" description="Disordered" evidence="16">
    <location>
        <begin position="160"/>
        <end position="195"/>
    </location>
</feature>
<dbReference type="GO" id="GO:0050660">
    <property type="term" value="F:flavin adenine dinucleotide binding"/>
    <property type="evidence" value="ECO:0007669"/>
    <property type="project" value="UniProtKB-UniRule"/>
</dbReference>
<evidence type="ECO:0000256" key="13">
    <source>
        <dbReference type="ARBA" id="ARBA00049513"/>
    </source>
</evidence>
<dbReference type="Pfam" id="PF25585">
    <property type="entry name" value="zf-CCCH_DUS3L"/>
    <property type="match status" value="2"/>
</dbReference>
<dbReference type="PROSITE" id="PS01136">
    <property type="entry name" value="UPF0034"/>
    <property type="match status" value="1"/>
</dbReference>
<comment type="catalytic activity">
    <reaction evidence="12">
        <text>a 5,6-dihydrouridine in mRNA + NADP(+) = a uridine in mRNA + NADPH + H(+)</text>
        <dbReference type="Rhea" id="RHEA:69855"/>
        <dbReference type="Rhea" id="RHEA-COMP:14658"/>
        <dbReference type="Rhea" id="RHEA-COMP:17789"/>
        <dbReference type="ChEBI" id="CHEBI:15378"/>
        <dbReference type="ChEBI" id="CHEBI:57783"/>
        <dbReference type="ChEBI" id="CHEBI:58349"/>
        <dbReference type="ChEBI" id="CHEBI:65315"/>
        <dbReference type="ChEBI" id="CHEBI:74443"/>
    </reaction>
    <physiologicalReaction direction="right-to-left" evidence="12">
        <dbReference type="Rhea" id="RHEA:69857"/>
    </physiologicalReaction>
</comment>
<keyword evidence="4 15" id="KW-0288">FMN</keyword>
<dbReference type="Proteomes" id="UP000008312">
    <property type="component" value="Unassembled WGS sequence"/>
</dbReference>
<keyword evidence="3 15" id="KW-0285">Flavoprotein</keyword>
<evidence type="ECO:0000256" key="6">
    <source>
        <dbReference type="ARBA" id="ARBA00022694"/>
    </source>
</evidence>
<dbReference type="Gene3D" id="3.20.20.70">
    <property type="entry name" value="Aldolase class I"/>
    <property type="match status" value="1"/>
</dbReference>
<evidence type="ECO:0000256" key="11">
    <source>
        <dbReference type="ARBA" id="ARBA00048342"/>
    </source>
</evidence>
<gene>
    <name evidence="18" type="ORF">GSBLH_T00001061001</name>
</gene>
<dbReference type="Pfam" id="PF01207">
    <property type="entry name" value="Dus"/>
    <property type="match status" value="1"/>
</dbReference>
<dbReference type="PANTHER" id="PTHR45846">
    <property type="entry name" value="TRNA-DIHYDROURIDINE(47) SYNTHASE [NAD(P)(+)]-LIKE"/>
    <property type="match status" value="1"/>
</dbReference>
<dbReference type="CDD" id="cd02801">
    <property type="entry name" value="DUS_like_FMN"/>
    <property type="match status" value="1"/>
</dbReference>
<dbReference type="InterPro" id="IPR000571">
    <property type="entry name" value="Znf_CCCH"/>
</dbReference>
<dbReference type="GeneID" id="24918340"/>
<dbReference type="OrthoDB" id="259935at2759"/>
<keyword evidence="6 15" id="KW-0819">tRNA processing</keyword>
<dbReference type="InterPro" id="IPR018517">
    <property type="entry name" value="tRNA_hU_synthase_CS"/>
</dbReference>
<dbReference type="EC" id="1.3.1.-" evidence="15"/>
<comment type="similarity">
    <text evidence="15">Belongs to the dus family. Dus3 subfamily.</text>
</comment>
<evidence type="ECO:0000256" key="2">
    <source>
        <dbReference type="ARBA" id="ARBA00012376"/>
    </source>
</evidence>
<evidence type="ECO:0000256" key="10">
    <source>
        <dbReference type="ARBA" id="ARBA00048266"/>
    </source>
</evidence>
<evidence type="ECO:0000256" key="14">
    <source>
        <dbReference type="PROSITE-ProRule" id="PRU00723"/>
    </source>
</evidence>
<evidence type="ECO:0000256" key="9">
    <source>
        <dbReference type="ARBA" id="ARBA00023027"/>
    </source>
</evidence>
<evidence type="ECO:0000256" key="12">
    <source>
        <dbReference type="ARBA" id="ARBA00049447"/>
    </source>
</evidence>
<proteinExistence type="inferred from homology"/>
<feature type="domain" description="C3H1-type" evidence="17">
    <location>
        <begin position="58"/>
        <end position="86"/>
    </location>
</feature>